<sequence>MMTTASDARGAVIVRRIWSPPSPPLTAAVYMRESLHAWPVVGIKMAATNIIVLTDQASIEKYLCKKQVLNRASQWVAQNKTNGLGTINGDDWQENRRLCMKILADLGFRKDSMHLHIQAS</sequence>
<dbReference type="EMBL" id="CM023487">
    <property type="protein sequence ID" value="KAH6925990.1"/>
    <property type="molecule type" value="Genomic_DNA"/>
</dbReference>
<dbReference type="Proteomes" id="UP000821845">
    <property type="component" value="Chromosome 7"/>
</dbReference>
<organism evidence="1 2">
    <name type="scientific">Hyalomma asiaticum</name>
    <name type="common">Tick</name>
    <dbReference type="NCBI Taxonomy" id="266040"/>
    <lineage>
        <taxon>Eukaryota</taxon>
        <taxon>Metazoa</taxon>
        <taxon>Ecdysozoa</taxon>
        <taxon>Arthropoda</taxon>
        <taxon>Chelicerata</taxon>
        <taxon>Arachnida</taxon>
        <taxon>Acari</taxon>
        <taxon>Parasitiformes</taxon>
        <taxon>Ixodida</taxon>
        <taxon>Ixodoidea</taxon>
        <taxon>Ixodidae</taxon>
        <taxon>Hyalomminae</taxon>
        <taxon>Hyalomma</taxon>
    </lineage>
</organism>
<proteinExistence type="predicted"/>
<name>A0ACB7RU09_HYAAI</name>
<keyword evidence="2" id="KW-1185">Reference proteome</keyword>
<gene>
    <name evidence="1" type="ORF">HPB50_012925</name>
</gene>
<comment type="caution">
    <text evidence="1">The sequence shown here is derived from an EMBL/GenBank/DDBJ whole genome shotgun (WGS) entry which is preliminary data.</text>
</comment>
<evidence type="ECO:0000313" key="1">
    <source>
        <dbReference type="EMBL" id="KAH6925990.1"/>
    </source>
</evidence>
<protein>
    <submittedName>
        <fullName evidence="1">Uncharacterized protein</fullName>
    </submittedName>
</protein>
<accession>A0ACB7RU09</accession>
<evidence type="ECO:0000313" key="2">
    <source>
        <dbReference type="Proteomes" id="UP000821845"/>
    </source>
</evidence>
<reference evidence="1" key="1">
    <citation type="submission" date="2020-05" db="EMBL/GenBank/DDBJ databases">
        <title>Large-scale comparative analyses of tick genomes elucidate their genetic diversity and vector capacities.</title>
        <authorList>
            <person name="Jia N."/>
            <person name="Wang J."/>
            <person name="Shi W."/>
            <person name="Du L."/>
            <person name="Sun Y."/>
            <person name="Zhan W."/>
            <person name="Jiang J."/>
            <person name="Wang Q."/>
            <person name="Zhang B."/>
            <person name="Ji P."/>
            <person name="Sakyi L.B."/>
            <person name="Cui X."/>
            <person name="Yuan T."/>
            <person name="Jiang B."/>
            <person name="Yang W."/>
            <person name="Lam T.T.-Y."/>
            <person name="Chang Q."/>
            <person name="Ding S."/>
            <person name="Wang X."/>
            <person name="Zhu J."/>
            <person name="Ruan X."/>
            <person name="Zhao L."/>
            <person name="Wei J."/>
            <person name="Que T."/>
            <person name="Du C."/>
            <person name="Cheng J."/>
            <person name="Dai P."/>
            <person name="Han X."/>
            <person name="Huang E."/>
            <person name="Gao Y."/>
            <person name="Liu J."/>
            <person name="Shao H."/>
            <person name="Ye R."/>
            <person name="Li L."/>
            <person name="Wei W."/>
            <person name="Wang X."/>
            <person name="Wang C."/>
            <person name="Yang T."/>
            <person name="Huo Q."/>
            <person name="Li W."/>
            <person name="Guo W."/>
            <person name="Chen H."/>
            <person name="Zhou L."/>
            <person name="Ni X."/>
            <person name="Tian J."/>
            <person name="Zhou Y."/>
            <person name="Sheng Y."/>
            <person name="Liu T."/>
            <person name="Pan Y."/>
            <person name="Xia L."/>
            <person name="Li J."/>
            <person name="Zhao F."/>
            <person name="Cao W."/>
        </authorList>
    </citation>
    <scope>NUCLEOTIDE SEQUENCE</scope>
    <source>
        <strain evidence="1">Hyas-2018</strain>
    </source>
</reference>